<dbReference type="STRING" id="269621.A0A238FEY4"/>
<evidence type="ECO:0000256" key="6">
    <source>
        <dbReference type="ARBA" id="ARBA00023128"/>
    </source>
</evidence>
<evidence type="ECO:0000256" key="11">
    <source>
        <dbReference type="SAM" id="MobiDB-lite"/>
    </source>
</evidence>
<dbReference type="PANTHER" id="PTHR19855">
    <property type="entry name" value="WD40 REPEAT PROTEIN 12, 37"/>
    <property type="match status" value="1"/>
</dbReference>
<dbReference type="InterPro" id="IPR020472">
    <property type="entry name" value="WD40_PAC1"/>
</dbReference>
<feature type="region of interest" description="Disordered" evidence="11">
    <location>
        <begin position="223"/>
        <end position="273"/>
    </location>
</feature>
<proteinExistence type="inferred from homology"/>
<accession>A0A238FEY4</accession>
<dbReference type="InterPro" id="IPR015943">
    <property type="entry name" value="WD40/YVTN_repeat-like_dom_sf"/>
</dbReference>
<dbReference type="Gene3D" id="6.10.280.220">
    <property type="match status" value="1"/>
</dbReference>
<evidence type="ECO:0000256" key="3">
    <source>
        <dbReference type="ARBA" id="ARBA00022737"/>
    </source>
</evidence>
<evidence type="ECO:0000256" key="10">
    <source>
        <dbReference type="SAM" id="Coils"/>
    </source>
</evidence>
<dbReference type="OrthoDB" id="496at2759"/>
<keyword evidence="3" id="KW-0677">Repeat</keyword>
<dbReference type="SMART" id="SM00320">
    <property type="entry name" value="WD40"/>
    <property type="match status" value="7"/>
</dbReference>
<keyword evidence="13" id="KW-1185">Reference proteome</keyword>
<evidence type="ECO:0000256" key="4">
    <source>
        <dbReference type="ARBA" id="ARBA00022787"/>
    </source>
</evidence>
<dbReference type="EMBL" id="FMSP01000007">
    <property type="protein sequence ID" value="SCV71369.1"/>
    <property type="molecule type" value="Genomic_DNA"/>
</dbReference>
<gene>
    <name evidence="12" type="ORF">BQ2448_2957</name>
</gene>
<feature type="repeat" description="WD" evidence="9">
    <location>
        <begin position="434"/>
        <end position="473"/>
    </location>
</feature>
<comment type="subcellular location">
    <subcellularLocation>
        <location evidence="1">Mitochondrion outer membrane</location>
        <topology evidence="1">Peripheral membrane protein</topology>
        <orientation evidence="1">Cytoplasmic side</orientation>
    </subcellularLocation>
</comment>
<evidence type="ECO:0000313" key="13">
    <source>
        <dbReference type="Proteomes" id="UP000198372"/>
    </source>
</evidence>
<evidence type="ECO:0000256" key="8">
    <source>
        <dbReference type="ARBA" id="ARBA00038415"/>
    </source>
</evidence>
<feature type="repeat" description="WD" evidence="9">
    <location>
        <begin position="660"/>
        <end position="682"/>
    </location>
</feature>
<sequence length="799" mass="86284">MPNKTAAPAHGSEQSHSRADRPHSPMTNPSSSQSGGDQPSSSAVPSSTESAWASSLRTMLNPATPAAILTDLAPQIFHATPFIGSRSNLYSSSSSSSSSFPSALTSSSRIRSKLGFGWSTPALAPHASTTLYIREKVDDLLRLDIPASPFDLDTSTWNRKRSITANAQSSNELAVPLLRGFQATAPAARAARQERRRRRAGLGEIALGLENVKLGLRDRGQQARGIMSDESSSSAAAATDQVQLLRKRRSSRRSDVLQLRGRSSSARHDGAAAETLAKGNAPIMTAEELDADSRAVEEDMGNVAVRRALLNAQILEIDEKMAALDSIREELKRSLLFLREEELELQDEFDGLRERMNNQSKIATTTSRRRKGPAFLPGEHDDLPSGVAFMTLSGHVGPISALDFSEPYGVAVSASQDETVRLWDLSTGDEMGQLRGHQGVVKALQVEASVCITGGSDGQVRIWNVDEVEDLLTSPNGLGDTDSDGVPSFEKVFLGRANGYVGARGARGALSTLSESLNGDEGGETSEEPHSGACVKVLDGHTKAVTSLYFDGPCLVTGSSDSTLRQWDIHTGQNVMTMDVLWAISNPSPLDNPDPSEPYTTPASSPRKSFSALRRHSSTSGNALSFSGYPSTPATTNYADGSFEPYEDFVGGVQFWGYALATGTADGCVRMWDMRTGQSHRTLVGHTGPVTCVQFDEHHLVSGSLDKTIRIWDIRTGSISDTIRYDYPITSLQFDSRKIVAAAGENGIRVSSRPVFNRTTLQHTALTLNGHTRPAERLRFMDSYLMTGGRDHTVKVWKM</sequence>
<keyword evidence="4" id="KW-1000">Mitochondrion outer membrane</keyword>
<feature type="compositionally biased region" description="Polar residues" evidence="11">
    <location>
        <begin position="599"/>
        <end position="608"/>
    </location>
</feature>
<evidence type="ECO:0000256" key="7">
    <source>
        <dbReference type="ARBA" id="ARBA00023136"/>
    </source>
</evidence>
<feature type="repeat" description="WD" evidence="9">
    <location>
        <begin position="683"/>
        <end position="722"/>
    </location>
</feature>
<keyword evidence="5 10" id="KW-0175">Coiled coil</keyword>
<evidence type="ECO:0000256" key="2">
    <source>
        <dbReference type="ARBA" id="ARBA00022574"/>
    </source>
</evidence>
<feature type="compositionally biased region" description="Basic and acidic residues" evidence="11">
    <location>
        <begin position="13"/>
        <end position="23"/>
    </location>
</feature>
<dbReference type="InterPro" id="IPR001680">
    <property type="entry name" value="WD40_rpt"/>
</dbReference>
<evidence type="ECO:0000313" key="12">
    <source>
        <dbReference type="EMBL" id="SCV71369.1"/>
    </source>
</evidence>
<dbReference type="Pfam" id="PF00400">
    <property type="entry name" value="WD40"/>
    <property type="match status" value="5"/>
</dbReference>
<dbReference type="SUPFAM" id="SSF50978">
    <property type="entry name" value="WD40 repeat-like"/>
    <property type="match status" value="1"/>
</dbReference>
<dbReference type="AlphaFoldDB" id="A0A238FEY4"/>
<feature type="region of interest" description="Disordered" evidence="11">
    <location>
        <begin position="587"/>
        <end position="614"/>
    </location>
</feature>
<dbReference type="InterPro" id="IPR036322">
    <property type="entry name" value="WD40_repeat_dom_sf"/>
</dbReference>
<feature type="repeat" description="WD" evidence="9">
    <location>
        <begin position="538"/>
        <end position="577"/>
    </location>
</feature>
<name>A0A238FEY4_9BASI</name>
<dbReference type="Proteomes" id="UP000198372">
    <property type="component" value="Unassembled WGS sequence"/>
</dbReference>
<keyword evidence="2 9" id="KW-0853">WD repeat</keyword>
<dbReference type="GO" id="GO:0000266">
    <property type="term" value="P:mitochondrial fission"/>
    <property type="evidence" value="ECO:0007669"/>
    <property type="project" value="TreeGrafter"/>
</dbReference>
<dbReference type="GO" id="GO:0016559">
    <property type="term" value="P:peroxisome fission"/>
    <property type="evidence" value="ECO:0007669"/>
    <property type="project" value="TreeGrafter"/>
</dbReference>
<protein>
    <submittedName>
        <fullName evidence="12">BQ2448_2957 protein</fullName>
    </submittedName>
</protein>
<feature type="repeat" description="WD" evidence="9">
    <location>
        <begin position="768"/>
        <end position="799"/>
    </location>
</feature>
<organism evidence="12 13">
    <name type="scientific">Microbotryum intermedium</name>
    <dbReference type="NCBI Taxonomy" id="269621"/>
    <lineage>
        <taxon>Eukaryota</taxon>
        <taxon>Fungi</taxon>
        <taxon>Dikarya</taxon>
        <taxon>Basidiomycota</taxon>
        <taxon>Pucciniomycotina</taxon>
        <taxon>Microbotryomycetes</taxon>
        <taxon>Microbotryales</taxon>
        <taxon>Microbotryaceae</taxon>
        <taxon>Microbotryum</taxon>
    </lineage>
</organism>
<dbReference type="PANTHER" id="PTHR19855:SF28">
    <property type="entry name" value="CCR4-ASSOCIATED FACTOR 4"/>
    <property type="match status" value="1"/>
</dbReference>
<dbReference type="PRINTS" id="PR00320">
    <property type="entry name" value="GPROTEINBRPT"/>
</dbReference>
<dbReference type="GO" id="GO:0005741">
    <property type="term" value="C:mitochondrial outer membrane"/>
    <property type="evidence" value="ECO:0007669"/>
    <property type="project" value="UniProtKB-SubCell"/>
</dbReference>
<dbReference type="CDD" id="cd00200">
    <property type="entry name" value="WD40"/>
    <property type="match status" value="1"/>
</dbReference>
<reference evidence="13" key="1">
    <citation type="submission" date="2016-09" db="EMBL/GenBank/DDBJ databases">
        <authorList>
            <person name="Jeantristanb JTB J.-T."/>
            <person name="Ricardo R."/>
        </authorList>
    </citation>
    <scope>NUCLEOTIDE SEQUENCE [LARGE SCALE GENOMIC DNA]</scope>
</reference>
<feature type="region of interest" description="Disordered" evidence="11">
    <location>
        <begin position="1"/>
        <end position="49"/>
    </location>
</feature>
<dbReference type="PROSITE" id="PS50082">
    <property type="entry name" value="WD_REPEATS_2"/>
    <property type="match status" value="6"/>
</dbReference>
<evidence type="ECO:0000256" key="9">
    <source>
        <dbReference type="PROSITE-ProRule" id="PRU00221"/>
    </source>
</evidence>
<feature type="repeat" description="WD" evidence="9">
    <location>
        <begin position="392"/>
        <end position="433"/>
    </location>
</feature>
<feature type="coiled-coil region" evidence="10">
    <location>
        <begin position="321"/>
        <end position="355"/>
    </location>
</feature>
<evidence type="ECO:0000256" key="5">
    <source>
        <dbReference type="ARBA" id="ARBA00023054"/>
    </source>
</evidence>
<dbReference type="InterPro" id="IPR019775">
    <property type="entry name" value="WD40_repeat_CS"/>
</dbReference>
<feature type="compositionally biased region" description="Low complexity" evidence="11">
    <location>
        <begin position="29"/>
        <end position="49"/>
    </location>
</feature>
<evidence type="ECO:0000256" key="1">
    <source>
        <dbReference type="ARBA" id="ARBA00004570"/>
    </source>
</evidence>
<keyword evidence="7" id="KW-0472">Membrane</keyword>
<dbReference type="Gene3D" id="2.130.10.10">
    <property type="entry name" value="YVTN repeat-like/Quinoprotein amine dehydrogenase"/>
    <property type="match status" value="3"/>
</dbReference>
<dbReference type="PROSITE" id="PS00678">
    <property type="entry name" value="WD_REPEATS_1"/>
    <property type="match status" value="4"/>
</dbReference>
<comment type="similarity">
    <text evidence="8">Belongs to the WD repeat MDV1/CAF4 family.</text>
</comment>
<dbReference type="PROSITE" id="PS50294">
    <property type="entry name" value="WD_REPEATS_REGION"/>
    <property type="match status" value="5"/>
</dbReference>
<keyword evidence="6" id="KW-0496">Mitochondrion</keyword>